<evidence type="ECO:0000256" key="5">
    <source>
        <dbReference type="ARBA" id="ARBA00022801"/>
    </source>
</evidence>
<organism evidence="8 9">
    <name type="scientific">Acinetobacter halotolerans</name>
    <dbReference type="NCBI Taxonomy" id="1752076"/>
    <lineage>
        <taxon>Bacteria</taxon>
        <taxon>Pseudomonadati</taxon>
        <taxon>Pseudomonadota</taxon>
        <taxon>Gammaproteobacteria</taxon>
        <taxon>Moraxellales</taxon>
        <taxon>Moraxellaceae</taxon>
        <taxon>Acinetobacter</taxon>
    </lineage>
</organism>
<dbReference type="GO" id="GO:0006629">
    <property type="term" value="P:lipid metabolic process"/>
    <property type="evidence" value="ECO:0007669"/>
    <property type="project" value="InterPro"/>
</dbReference>
<dbReference type="EMBL" id="SGIM01000002">
    <property type="protein sequence ID" value="RZF55651.1"/>
    <property type="molecule type" value="Genomic_DNA"/>
</dbReference>
<dbReference type="GO" id="GO:0006071">
    <property type="term" value="P:glycerol metabolic process"/>
    <property type="evidence" value="ECO:0007669"/>
    <property type="project" value="UniProtKB-KW"/>
</dbReference>
<evidence type="ECO:0000313" key="8">
    <source>
        <dbReference type="EMBL" id="RZF55651.1"/>
    </source>
</evidence>
<dbReference type="InterPro" id="IPR017946">
    <property type="entry name" value="PLC-like_Pdiesterase_TIM-brl"/>
</dbReference>
<dbReference type="SUPFAM" id="SSF51695">
    <property type="entry name" value="PLC-like phosphodiesterases"/>
    <property type="match status" value="1"/>
</dbReference>
<dbReference type="PROSITE" id="PS51257">
    <property type="entry name" value="PROKAR_LIPOPROTEIN"/>
    <property type="match status" value="1"/>
</dbReference>
<sequence length="381" mass="42606">MLKQTVASLCLIGLVGCNNDDNASSNANQPQYQLPQILVVGHRGASALRPEHTLEAYQKAIDDGADFIEPDLVSTNDGILIARHENEISGTTNVASLPEFADRKTTKIIDGVSFEGWFTEDFSLKELQQLKARERIPQYRPENQQYNDLYSIPTLEQIIELAEAHYKKTGKIIGIYIETKHPTFFQKQNLAMEDTLLKTLAKYKYSRDIAPIYLQSFEVGNLKYLKQQLDLHKSIKHAQLIQLYDEKTAQPADYVAQNISTTYADMATAQGLKDVATYANGVGPWKPYIFKDAAMTETTSFIPDAHQVGLKVHPYTFRPENNFLPETLKCSAEASKAAERCPTGSIKELQLYFKAGVDGVFADDPAIARQAVKEYLATASK</sequence>
<evidence type="ECO:0000313" key="9">
    <source>
        <dbReference type="Proteomes" id="UP000292110"/>
    </source>
</evidence>
<dbReference type="GO" id="GO:0042597">
    <property type="term" value="C:periplasmic space"/>
    <property type="evidence" value="ECO:0007669"/>
    <property type="project" value="TreeGrafter"/>
</dbReference>
<protein>
    <recommendedName>
        <fullName evidence="2">glycerophosphodiester phosphodiesterase</fullName>
        <ecNumber evidence="2">3.1.4.46</ecNumber>
    </recommendedName>
</protein>
<keyword evidence="3" id="KW-0732">Signal</keyword>
<gene>
    <name evidence="8" type="ORF">EXE30_02255</name>
</gene>
<dbReference type="GO" id="GO:0008889">
    <property type="term" value="F:glycerophosphodiester phosphodiesterase activity"/>
    <property type="evidence" value="ECO:0007669"/>
    <property type="project" value="UniProtKB-EC"/>
</dbReference>
<evidence type="ECO:0000256" key="1">
    <source>
        <dbReference type="ARBA" id="ARBA00007277"/>
    </source>
</evidence>
<accession>A0A4Q6XBH0</accession>
<dbReference type="Gene3D" id="3.20.20.190">
    <property type="entry name" value="Phosphatidylinositol (PI) phosphodiesterase"/>
    <property type="match status" value="1"/>
</dbReference>
<dbReference type="PROSITE" id="PS51704">
    <property type="entry name" value="GP_PDE"/>
    <property type="match status" value="1"/>
</dbReference>
<evidence type="ECO:0000256" key="6">
    <source>
        <dbReference type="ARBA" id="ARBA00047512"/>
    </source>
</evidence>
<feature type="domain" description="GP-PDE" evidence="7">
    <location>
        <begin position="37"/>
        <end position="372"/>
    </location>
</feature>
<comment type="similarity">
    <text evidence="1">Belongs to the glycerophosphoryl diester phosphodiesterase family.</text>
</comment>
<dbReference type="PANTHER" id="PTHR43620">
    <property type="entry name" value="GLYCEROPHOSPHORYL DIESTER PHOSPHODIESTERASE"/>
    <property type="match status" value="1"/>
</dbReference>
<dbReference type="EC" id="3.1.4.46" evidence="2"/>
<name>A0A4Q6XBH0_9GAMM</name>
<evidence type="ECO:0000256" key="4">
    <source>
        <dbReference type="ARBA" id="ARBA00022798"/>
    </source>
</evidence>
<dbReference type="CDD" id="cd08602">
    <property type="entry name" value="GDPD_ScGlpQ1_like"/>
    <property type="match status" value="1"/>
</dbReference>
<dbReference type="PANTHER" id="PTHR43620:SF7">
    <property type="entry name" value="GLYCEROPHOSPHODIESTER PHOSPHODIESTERASE GDPD5-RELATED"/>
    <property type="match status" value="1"/>
</dbReference>
<comment type="caution">
    <text evidence="8">The sequence shown here is derived from an EMBL/GenBank/DDBJ whole genome shotgun (WGS) entry which is preliminary data.</text>
</comment>
<dbReference type="Pfam" id="PF03009">
    <property type="entry name" value="GDPD"/>
    <property type="match status" value="1"/>
</dbReference>
<keyword evidence="9" id="KW-1185">Reference proteome</keyword>
<proteinExistence type="inferred from homology"/>
<evidence type="ECO:0000256" key="2">
    <source>
        <dbReference type="ARBA" id="ARBA00012247"/>
    </source>
</evidence>
<evidence type="ECO:0000259" key="7">
    <source>
        <dbReference type="PROSITE" id="PS51704"/>
    </source>
</evidence>
<dbReference type="AlphaFoldDB" id="A0A4Q6XBH0"/>
<dbReference type="InterPro" id="IPR030395">
    <property type="entry name" value="GP_PDE_dom"/>
</dbReference>
<dbReference type="RefSeq" id="WP_130161012.1">
    <property type="nucleotide sequence ID" value="NZ_SGIM01000002.1"/>
</dbReference>
<reference evidence="8 9" key="1">
    <citation type="submission" date="2019-02" db="EMBL/GenBank/DDBJ databases">
        <title>The draft genome of Acinetobacter halotolerans strain JCM 31009.</title>
        <authorList>
            <person name="Qin J."/>
            <person name="Feng Y."/>
            <person name="Nemec A."/>
            <person name="Zong Z."/>
        </authorList>
    </citation>
    <scope>NUCLEOTIDE SEQUENCE [LARGE SCALE GENOMIC DNA]</scope>
    <source>
        <strain evidence="8 9">JCM 31009</strain>
    </source>
</reference>
<comment type="catalytic activity">
    <reaction evidence="6">
        <text>a sn-glycero-3-phosphodiester + H2O = an alcohol + sn-glycerol 3-phosphate + H(+)</text>
        <dbReference type="Rhea" id="RHEA:12969"/>
        <dbReference type="ChEBI" id="CHEBI:15377"/>
        <dbReference type="ChEBI" id="CHEBI:15378"/>
        <dbReference type="ChEBI" id="CHEBI:30879"/>
        <dbReference type="ChEBI" id="CHEBI:57597"/>
        <dbReference type="ChEBI" id="CHEBI:83408"/>
        <dbReference type="EC" id="3.1.4.46"/>
    </reaction>
</comment>
<keyword evidence="4" id="KW-0319">Glycerol metabolism</keyword>
<dbReference type="Proteomes" id="UP000292110">
    <property type="component" value="Unassembled WGS sequence"/>
</dbReference>
<keyword evidence="5" id="KW-0378">Hydrolase</keyword>
<evidence type="ECO:0000256" key="3">
    <source>
        <dbReference type="ARBA" id="ARBA00022729"/>
    </source>
</evidence>